<dbReference type="InterPro" id="IPR008972">
    <property type="entry name" value="Cupredoxin"/>
</dbReference>
<keyword evidence="4" id="KW-1185">Reference proteome</keyword>
<evidence type="ECO:0000313" key="3">
    <source>
        <dbReference type="EMBL" id="MFC5438536.1"/>
    </source>
</evidence>
<proteinExistence type="predicted"/>
<dbReference type="RefSeq" id="WP_377337671.1">
    <property type="nucleotide sequence ID" value="NZ_JALBWS010000015.1"/>
</dbReference>
<gene>
    <name evidence="3" type="ORF">ACFPK0_00765</name>
</gene>
<evidence type="ECO:0000259" key="2">
    <source>
        <dbReference type="Pfam" id="PF13473"/>
    </source>
</evidence>
<dbReference type="EMBL" id="JBHSMM010000001">
    <property type="protein sequence ID" value="MFC5438536.1"/>
    <property type="molecule type" value="Genomic_DNA"/>
</dbReference>
<evidence type="ECO:0000313" key="4">
    <source>
        <dbReference type="Proteomes" id="UP001596018"/>
    </source>
</evidence>
<feature type="domain" description="EfeO-type cupredoxin-like" evidence="2">
    <location>
        <begin position="32"/>
        <end position="117"/>
    </location>
</feature>
<dbReference type="Pfam" id="PF13473">
    <property type="entry name" value="Cupredoxin_1"/>
    <property type="match status" value="1"/>
</dbReference>
<feature type="signal peptide" evidence="1">
    <location>
        <begin position="1"/>
        <end position="20"/>
    </location>
</feature>
<accession>A0ABW0JS62</accession>
<organism evidence="3 4">
    <name type="scientific">Rhodanobacter ginsenosidimutans</name>
    <dbReference type="NCBI Taxonomy" id="490571"/>
    <lineage>
        <taxon>Bacteria</taxon>
        <taxon>Pseudomonadati</taxon>
        <taxon>Pseudomonadota</taxon>
        <taxon>Gammaproteobacteria</taxon>
        <taxon>Lysobacterales</taxon>
        <taxon>Rhodanobacteraceae</taxon>
        <taxon>Rhodanobacter</taxon>
    </lineage>
</organism>
<dbReference type="Proteomes" id="UP001596018">
    <property type="component" value="Unassembled WGS sequence"/>
</dbReference>
<evidence type="ECO:0000256" key="1">
    <source>
        <dbReference type="SAM" id="SignalP"/>
    </source>
</evidence>
<feature type="chain" id="PRO_5047382293" evidence="1">
    <location>
        <begin position="21"/>
        <end position="118"/>
    </location>
</feature>
<keyword evidence="1" id="KW-0732">Signal</keyword>
<protein>
    <submittedName>
        <fullName evidence="3">Cupredoxin domain-containing protein</fullName>
    </submittedName>
</protein>
<sequence length="118" mass="12508">MRCTLMVFASLLAMSGLAVAATPPTKTPATAPSATPAPQVHVIVVDTMQYGPMPTGVRAGDIIEWVNRGILEHTATARDGRFDIDLKPGATVRMKATAGTVEVYCKFHPTMVATLVVK</sequence>
<reference evidence="4" key="1">
    <citation type="journal article" date="2019" name="Int. J. Syst. Evol. Microbiol.">
        <title>The Global Catalogue of Microorganisms (GCM) 10K type strain sequencing project: providing services to taxonomists for standard genome sequencing and annotation.</title>
        <authorList>
            <consortium name="The Broad Institute Genomics Platform"/>
            <consortium name="The Broad Institute Genome Sequencing Center for Infectious Disease"/>
            <person name="Wu L."/>
            <person name="Ma J."/>
        </authorList>
    </citation>
    <scope>NUCLEOTIDE SEQUENCE [LARGE SCALE GENOMIC DNA]</scope>
    <source>
        <strain evidence="4">KACC 12822</strain>
    </source>
</reference>
<dbReference type="SUPFAM" id="SSF49503">
    <property type="entry name" value="Cupredoxins"/>
    <property type="match status" value="1"/>
</dbReference>
<name>A0ABW0JS62_9GAMM</name>
<dbReference type="InterPro" id="IPR028096">
    <property type="entry name" value="EfeO_Cupredoxin"/>
</dbReference>
<dbReference type="Gene3D" id="2.60.40.420">
    <property type="entry name" value="Cupredoxins - blue copper proteins"/>
    <property type="match status" value="1"/>
</dbReference>
<comment type="caution">
    <text evidence="3">The sequence shown here is derived from an EMBL/GenBank/DDBJ whole genome shotgun (WGS) entry which is preliminary data.</text>
</comment>